<dbReference type="Proteomes" id="UP000078406">
    <property type="component" value="Unassembled WGS sequence"/>
</dbReference>
<proteinExistence type="predicted"/>
<dbReference type="GO" id="GO:0042834">
    <property type="term" value="F:peptidoglycan binding"/>
    <property type="evidence" value="ECO:0007669"/>
    <property type="project" value="InterPro"/>
</dbReference>
<dbReference type="Pfam" id="PF04225">
    <property type="entry name" value="LysM_OapA"/>
    <property type="match status" value="1"/>
</dbReference>
<protein>
    <submittedName>
        <fullName evidence="3">Lysine transporter LysM</fullName>
    </submittedName>
</protein>
<sequence length="190" mass="21615">MNRRKKKKQQRVDYVELAKVKFNQIDWQQIKQTILAKWNLLPKLHQRALIIITPLLLVLLVIPVPETQTDTQPVVSTNSQRVQVDINTRSLSEQKSAEQDSLVSKAWNEYEVKSGDTLAQVFRSNGLAMADLNALVKVEGSDKPLSRINKGQLVRFKLAENGQLDILQLEKSDQSVMFFRLSDGGFGRSK</sequence>
<dbReference type="EMBL" id="LLEI02000024">
    <property type="protein sequence ID" value="OAJ94485.1"/>
    <property type="molecule type" value="Genomic_DNA"/>
</dbReference>
<comment type="caution">
    <text evidence="3">The sequence shown here is derived from an EMBL/GenBank/DDBJ whole genome shotgun (WGS) entry which is preliminary data.</text>
</comment>
<dbReference type="AlphaFoldDB" id="A0A177Y1W9"/>
<name>A0A177Y1W9_9VIBR</name>
<evidence type="ECO:0000259" key="1">
    <source>
        <dbReference type="Pfam" id="PF04225"/>
    </source>
</evidence>
<feature type="domain" description="Opacity-associated protein A-like N-terminal" evidence="2">
    <location>
        <begin position="38"/>
        <end position="63"/>
    </location>
</feature>
<dbReference type="Pfam" id="PF08525">
    <property type="entry name" value="OapA_N"/>
    <property type="match status" value="1"/>
</dbReference>
<gene>
    <name evidence="3" type="ORF">APB76_09205</name>
</gene>
<evidence type="ECO:0000259" key="2">
    <source>
        <dbReference type="Pfam" id="PF08525"/>
    </source>
</evidence>
<dbReference type="Gene3D" id="3.10.450.350">
    <property type="match status" value="1"/>
</dbReference>
<accession>A0A177Y1W9</accession>
<reference evidence="3 4" key="1">
    <citation type="journal article" date="2016" name="Syst. Appl. Microbiol.">
        <title>Vibrio bivalvicida sp. nov., a novel larval pathogen for bivalve molluscs reared in a hatchery.</title>
        <authorList>
            <person name="Dubert J."/>
            <person name="Romalde J.L."/>
            <person name="Prado S."/>
            <person name="Barja J.L."/>
        </authorList>
    </citation>
    <scope>NUCLEOTIDE SEQUENCE [LARGE SCALE GENOMIC DNA]</scope>
    <source>
        <strain evidence="3 4">605</strain>
    </source>
</reference>
<feature type="domain" description="Opacity-associated protein A LysM-like" evidence="1">
    <location>
        <begin position="107"/>
        <end position="190"/>
    </location>
</feature>
<evidence type="ECO:0000313" key="3">
    <source>
        <dbReference type="EMBL" id="OAJ94485.1"/>
    </source>
</evidence>
<evidence type="ECO:0000313" key="4">
    <source>
        <dbReference type="Proteomes" id="UP000078406"/>
    </source>
</evidence>
<dbReference type="RefSeq" id="WP_054962923.1">
    <property type="nucleotide sequence ID" value="NZ_LLEI02000024.1"/>
</dbReference>
<dbReference type="InterPro" id="IPR013731">
    <property type="entry name" value="OapA_N"/>
</dbReference>
<dbReference type="InterPro" id="IPR007340">
    <property type="entry name" value="LysM_Opacity-associatedA"/>
</dbReference>
<organism evidence="3 4">
    <name type="scientific">Vibrio bivalvicida</name>
    <dbReference type="NCBI Taxonomy" id="1276888"/>
    <lineage>
        <taxon>Bacteria</taxon>
        <taxon>Pseudomonadati</taxon>
        <taxon>Pseudomonadota</taxon>
        <taxon>Gammaproteobacteria</taxon>
        <taxon>Vibrionales</taxon>
        <taxon>Vibrionaceae</taxon>
        <taxon>Vibrio</taxon>
        <taxon>Vibrio oreintalis group</taxon>
    </lineage>
</organism>